<evidence type="ECO:0000256" key="2">
    <source>
        <dbReference type="SAM" id="Phobius"/>
    </source>
</evidence>
<keyword evidence="4" id="KW-1185">Reference proteome</keyword>
<reference evidence="3 4" key="1">
    <citation type="journal article" date="2021" name="Sci. Rep.">
        <title>The genome of the diatom Chaetoceros tenuissimus carries an ancient integrated fragment of an extant virus.</title>
        <authorList>
            <person name="Hongo Y."/>
            <person name="Kimura K."/>
            <person name="Takaki Y."/>
            <person name="Yoshida Y."/>
            <person name="Baba S."/>
            <person name="Kobayashi G."/>
            <person name="Nagasaki K."/>
            <person name="Hano T."/>
            <person name="Tomaru Y."/>
        </authorList>
    </citation>
    <scope>NUCLEOTIDE SEQUENCE [LARGE SCALE GENOMIC DNA]</scope>
    <source>
        <strain evidence="3 4">NIES-3715</strain>
    </source>
</reference>
<feature type="compositionally biased region" description="Acidic residues" evidence="1">
    <location>
        <begin position="200"/>
        <end position="213"/>
    </location>
</feature>
<dbReference type="AlphaFoldDB" id="A0AAD3HA36"/>
<keyword evidence="2" id="KW-1133">Transmembrane helix</keyword>
<gene>
    <name evidence="3" type="ORF">CTEN210_12683</name>
</gene>
<feature type="region of interest" description="Disordered" evidence="1">
    <location>
        <begin position="1091"/>
        <end position="1128"/>
    </location>
</feature>
<protein>
    <submittedName>
        <fullName evidence="3">Uncharacterized protein</fullName>
    </submittedName>
</protein>
<feature type="transmembrane region" description="Helical" evidence="2">
    <location>
        <begin position="1009"/>
        <end position="1027"/>
    </location>
</feature>
<dbReference type="EMBL" id="BLLK01000051">
    <property type="protein sequence ID" value="GFH56207.1"/>
    <property type="molecule type" value="Genomic_DNA"/>
</dbReference>
<feature type="transmembrane region" description="Helical" evidence="2">
    <location>
        <begin position="720"/>
        <end position="746"/>
    </location>
</feature>
<name>A0AAD3HA36_9STRA</name>
<proteinExistence type="predicted"/>
<feature type="region of interest" description="Disordered" evidence="1">
    <location>
        <begin position="199"/>
        <end position="229"/>
    </location>
</feature>
<evidence type="ECO:0000313" key="4">
    <source>
        <dbReference type="Proteomes" id="UP001054902"/>
    </source>
</evidence>
<feature type="transmembrane region" description="Helical" evidence="2">
    <location>
        <begin position="971"/>
        <end position="989"/>
    </location>
</feature>
<sequence length="1128" mass="128037">MSDSEVDNKLETANKDKKQGDDSKETHLQSKVLRHGIFDFHQTDERGLATCPFVFVPKGYDFRTKKGMQDIFKALDIDFPEFVFSFAGNKCLSSQYEKKSIEDWYALESKSGEIFSTKMSKESESDYEAKKTRDEKEAFALKVLSAIPHEGSLFLINKPYGGNLLSRLGIEAATEKDIKTLGLLTIDIDGSRSNMITCLENDEEDESKEDENDQSDKGRNSESNKGTITKWGYDSRRQFINPEQFTKVKDNKVCVPIDDEVKSKIEAMADYTEVEQEFFHRHCTKNMTVRPFIPGLLADECTHRLVFEKQESLDDFQKELEESVWSAVFASGNSSSELKAVSKAIEKSLPIIVLQDTGPVSDIVFEIERKRSTSEILQSFEEYKKESKKLESMKPCITGCSGSKTGKTDEKKKSDQNSEEAKDDRESTLSNNENVMKGTTVHSTTSNVAEIEQATNSRGANEEINTENSAIGDDGKLEQAINSGEGDEEINSEFKKLYEEDEIQSNSGCCLFRRWEIQEQTILVDELWKKIILDMRKLMEYLKFIDYKGDERDSGHSDISTTSNVTKEDIEVALLEIDDKTKGSLENDHVIAWILNTKDTSNIFLHPFLTHEDYMAQMKEIEDEISCEGSDDLQLCNRTSSPHPIRLAYTLVSAMYHNGNFNHICVVPASKDRVEIRDRIMTLMGRDFSNDEPMGYELDREAIAHNRELQSKLKTASLRYYWMGFILSLLVISFTIVSILFSSILWEGEKKEDLDESELTPSAAPSISSFPSASPSSPSPSTGLSPSSVPKPPNWATASLVITFVLTVFQSLDQILIPMTKYSRFRLAMAHLQSEEYRFRTRIGEYKPFYGRGINNLGEARDKFLKNSADIFTSCMDSEANEAYVQNFFSFGCCSRFMKWIVAVFRRVFQRQRVAFEDRQDEESFTTKLEEKKKARKDVDEYGQLSLRDYVDKRLTAKKEELHSFTTTRGFARNILMGLVVSVTALATAFSAKVWELKKGEELRALSEWIPFLLSIVSALLAFMHFCELDTSIPTTNDTLVEITKAEAMVIALGESICLQEYKEKIVEGVENALLERVQFSVIQIENLSKSKNKQGSSSLRKAVKSTVAKVRGDVSQQKKNKVSKKFD</sequence>
<comment type="caution">
    <text evidence="3">The sequence shown here is derived from an EMBL/GenBank/DDBJ whole genome shotgun (WGS) entry which is preliminary data.</text>
</comment>
<feature type="region of interest" description="Disordered" evidence="1">
    <location>
        <begin position="394"/>
        <end position="477"/>
    </location>
</feature>
<feature type="compositionally biased region" description="Basic residues" evidence="1">
    <location>
        <begin position="1119"/>
        <end position="1128"/>
    </location>
</feature>
<keyword evidence="2" id="KW-0812">Transmembrane</keyword>
<feature type="compositionally biased region" description="Basic and acidic residues" evidence="1">
    <location>
        <begin position="406"/>
        <end position="427"/>
    </location>
</feature>
<feature type="compositionally biased region" description="Polar residues" evidence="1">
    <location>
        <begin position="440"/>
        <end position="459"/>
    </location>
</feature>
<organism evidence="3 4">
    <name type="scientific">Chaetoceros tenuissimus</name>
    <dbReference type="NCBI Taxonomy" id="426638"/>
    <lineage>
        <taxon>Eukaryota</taxon>
        <taxon>Sar</taxon>
        <taxon>Stramenopiles</taxon>
        <taxon>Ochrophyta</taxon>
        <taxon>Bacillariophyta</taxon>
        <taxon>Coscinodiscophyceae</taxon>
        <taxon>Chaetocerotophycidae</taxon>
        <taxon>Chaetocerotales</taxon>
        <taxon>Chaetocerotaceae</taxon>
        <taxon>Chaetoceros</taxon>
    </lineage>
</organism>
<feature type="region of interest" description="Disordered" evidence="1">
    <location>
        <begin position="1"/>
        <end position="26"/>
    </location>
</feature>
<accession>A0AAD3HA36</accession>
<feature type="compositionally biased region" description="Low complexity" evidence="1">
    <location>
        <begin position="761"/>
        <end position="788"/>
    </location>
</feature>
<evidence type="ECO:0000313" key="3">
    <source>
        <dbReference type="EMBL" id="GFH56207.1"/>
    </source>
</evidence>
<feature type="region of interest" description="Disordered" evidence="1">
    <location>
        <begin position="757"/>
        <end position="788"/>
    </location>
</feature>
<feature type="compositionally biased region" description="Polar residues" evidence="1">
    <location>
        <begin position="1091"/>
        <end position="1100"/>
    </location>
</feature>
<keyword evidence="2" id="KW-0472">Membrane</keyword>
<evidence type="ECO:0000256" key="1">
    <source>
        <dbReference type="SAM" id="MobiDB-lite"/>
    </source>
</evidence>
<dbReference type="Proteomes" id="UP001054902">
    <property type="component" value="Unassembled WGS sequence"/>
</dbReference>